<dbReference type="SUPFAM" id="SSF89447">
    <property type="entry name" value="AbrB/MazE/MraZ-like"/>
    <property type="match status" value="1"/>
</dbReference>
<dbReference type="EMBL" id="CP007536">
    <property type="protein sequence ID" value="AIC15165.1"/>
    <property type="molecule type" value="Genomic_DNA"/>
</dbReference>
<accession>A0A060HIL8</accession>
<dbReference type="Proteomes" id="UP000027093">
    <property type="component" value="Chromosome"/>
</dbReference>
<feature type="domain" description="SpoVT-AbrB" evidence="2">
    <location>
        <begin position="6"/>
        <end position="48"/>
    </location>
</feature>
<dbReference type="InterPro" id="IPR037914">
    <property type="entry name" value="SpoVT-AbrB_sf"/>
</dbReference>
<keyword evidence="4" id="KW-1185">Reference proteome</keyword>
<dbReference type="RefSeq" id="WP_075054238.1">
    <property type="nucleotide sequence ID" value="NZ_CP007536.1"/>
</dbReference>
<dbReference type="InterPro" id="IPR007159">
    <property type="entry name" value="SpoVT-AbrB_dom"/>
</dbReference>
<name>A0A060HIL8_9ARCH</name>
<reference evidence="3 4" key="1">
    <citation type="journal article" date="2014" name="Int. J. Syst. Evol. Microbiol.">
        <title>Nitrososphaera viennensis gen. nov., sp. nov., an aerobic and mesophilic, ammonia-oxidizing archaeon from soil and a member of the archaeal phylum Thaumarchaeota.</title>
        <authorList>
            <person name="Stieglmeier M."/>
            <person name="Klingl A."/>
            <person name="Alves R.J."/>
            <person name="Rittmann S.K."/>
            <person name="Melcher M."/>
            <person name="Leisch N."/>
            <person name="Schleper C."/>
        </authorList>
    </citation>
    <scope>NUCLEOTIDE SEQUENCE [LARGE SCALE GENOMIC DNA]</scope>
    <source>
        <strain evidence="3">EN76</strain>
    </source>
</reference>
<dbReference type="KEGG" id="nvn:NVIE_009400"/>
<feature type="compositionally biased region" description="Basic and acidic residues" evidence="1">
    <location>
        <begin position="68"/>
        <end position="77"/>
    </location>
</feature>
<proteinExistence type="predicted"/>
<gene>
    <name evidence="3" type="ORF">NVIE_009400</name>
</gene>
<dbReference type="STRING" id="926571.NVIE_009400"/>
<dbReference type="OrthoDB" id="8993at2157"/>
<sequence length="92" mass="10242">MVETVVTVTKKGQATIPKELRDKHKIGKKALAVDTEEGVLLKPVPDPLMEKGSLKELFKGKTSKELIEEARSEEAKREKKLLRRGGKSSSEQ</sequence>
<dbReference type="AlphaFoldDB" id="A0A060HIL8"/>
<dbReference type="GO" id="GO:0003677">
    <property type="term" value="F:DNA binding"/>
    <property type="evidence" value="ECO:0007669"/>
    <property type="project" value="InterPro"/>
</dbReference>
<dbReference type="SMART" id="SM00966">
    <property type="entry name" value="SpoVT_AbrB"/>
    <property type="match status" value="1"/>
</dbReference>
<protein>
    <recommendedName>
        <fullName evidence="2">SpoVT-AbrB domain-containing protein</fullName>
    </recommendedName>
</protein>
<evidence type="ECO:0000313" key="4">
    <source>
        <dbReference type="Proteomes" id="UP000027093"/>
    </source>
</evidence>
<organism evidence="3 4">
    <name type="scientific">Nitrososphaera viennensis EN76</name>
    <dbReference type="NCBI Taxonomy" id="926571"/>
    <lineage>
        <taxon>Archaea</taxon>
        <taxon>Nitrososphaerota</taxon>
        <taxon>Nitrososphaeria</taxon>
        <taxon>Nitrososphaerales</taxon>
        <taxon>Nitrososphaeraceae</taxon>
        <taxon>Nitrososphaera</taxon>
    </lineage>
</organism>
<feature type="region of interest" description="Disordered" evidence="1">
    <location>
        <begin position="68"/>
        <end position="92"/>
    </location>
</feature>
<evidence type="ECO:0000259" key="2">
    <source>
        <dbReference type="SMART" id="SM00966"/>
    </source>
</evidence>
<evidence type="ECO:0000256" key="1">
    <source>
        <dbReference type="SAM" id="MobiDB-lite"/>
    </source>
</evidence>
<dbReference type="Gene3D" id="2.10.260.10">
    <property type="match status" value="1"/>
</dbReference>
<dbReference type="Pfam" id="PF04014">
    <property type="entry name" value="MazE_antitoxin"/>
    <property type="match status" value="1"/>
</dbReference>
<dbReference type="HOGENOM" id="CLU_182718_0_0_2"/>
<dbReference type="GeneID" id="74946208"/>
<evidence type="ECO:0000313" key="3">
    <source>
        <dbReference type="EMBL" id="AIC15165.1"/>
    </source>
</evidence>